<organism evidence="1 2">
    <name type="scientific">Bacillus carboniphilus</name>
    <dbReference type="NCBI Taxonomy" id="86663"/>
    <lineage>
        <taxon>Bacteria</taxon>
        <taxon>Bacillati</taxon>
        <taxon>Bacillota</taxon>
        <taxon>Bacilli</taxon>
        <taxon>Bacillales</taxon>
        <taxon>Bacillaceae</taxon>
        <taxon>Bacillus</taxon>
    </lineage>
</organism>
<proteinExistence type="predicted"/>
<dbReference type="EMBL" id="BAAADJ010000061">
    <property type="protein sequence ID" value="GAA0342351.1"/>
    <property type="molecule type" value="Genomic_DNA"/>
</dbReference>
<dbReference type="Proteomes" id="UP001500782">
    <property type="component" value="Unassembled WGS sequence"/>
</dbReference>
<evidence type="ECO:0000313" key="2">
    <source>
        <dbReference type="Proteomes" id="UP001500782"/>
    </source>
</evidence>
<protein>
    <submittedName>
        <fullName evidence="1">Uncharacterized protein</fullName>
    </submittedName>
</protein>
<evidence type="ECO:0000313" key="1">
    <source>
        <dbReference type="EMBL" id="GAA0342351.1"/>
    </source>
</evidence>
<dbReference type="RefSeq" id="WP_343802183.1">
    <property type="nucleotide sequence ID" value="NZ_BAAADJ010000061.1"/>
</dbReference>
<sequence length="123" mass="14046">MASIMIQAKGFGFEILSGKNEHMDGRYIRIEFEDGYQHQLADQYGWSQDMAEEKVDEVIENKLKEHGFKEAVIWEDREVFLIGAPSVSVDDVATVLLSLFPGAEVEERHSGSFLSSVFQKFKR</sequence>
<name>A0ABN0WP46_9BACI</name>
<reference evidence="1 2" key="1">
    <citation type="journal article" date="2019" name="Int. J. Syst. Evol. Microbiol.">
        <title>The Global Catalogue of Microorganisms (GCM) 10K type strain sequencing project: providing services to taxonomists for standard genome sequencing and annotation.</title>
        <authorList>
            <consortium name="The Broad Institute Genomics Platform"/>
            <consortium name="The Broad Institute Genome Sequencing Center for Infectious Disease"/>
            <person name="Wu L."/>
            <person name="Ma J."/>
        </authorList>
    </citation>
    <scope>NUCLEOTIDE SEQUENCE [LARGE SCALE GENOMIC DNA]</scope>
    <source>
        <strain evidence="1 2">JCM 9731</strain>
    </source>
</reference>
<gene>
    <name evidence="1" type="ORF">GCM10008967_35940</name>
</gene>
<accession>A0ABN0WP46</accession>
<comment type="caution">
    <text evidence="1">The sequence shown here is derived from an EMBL/GenBank/DDBJ whole genome shotgun (WGS) entry which is preliminary data.</text>
</comment>
<keyword evidence="2" id="KW-1185">Reference proteome</keyword>